<gene>
    <name evidence="1" type="ORF">CKAN_01980300</name>
</gene>
<organism evidence="1 2">
    <name type="scientific">Cinnamomum micranthum f. kanehirae</name>
    <dbReference type="NCBI Taxonomy" id="337451"/>
    <lineage>
        <taxon>Eukaryota</taxon>
        <taxon>Viridiplantae</taxon>
        <taxon>Streptophyta</taxon>
        <taxon>Embryophyta</taxon>
        <taxon>Tracheophyta</taxon>
        <taxon>Spermatophyta</taxon>
        <taxon>Magnoliopsida</taxon>
        <taxon>Magnoliidae</taxon>
        <taxon>Laurales</taxon>
        <taxon>Lauraceae</taxon>
        <taxon>Cinnamomum</taxon>
    </lineage>
</organism>
<dbReference type="EMBL" id="QPKB01000008">
    <property type="protein sequence ID" value="RWR90696.1"/>
    <property type="molecule type" value="Genomic_DNA"/>
</dbReference>
<dbReference type="Proteomes" id="UP000283530">
    <property type="component" value="Unassembled WGS sequence"/>
</dbReference>
<dbReference type="AlphaFoldDB" id="A0A3S3MVK9"/>
<protein>
    <submittedName>
        <fullName evidence="1">Uncharacterized protein</fullName>
    </submittedName>
</protein>
<reference evidence="1 2" key="1">
    <citation type="journal article" date="2019" name="Nat. Plants">
        <title>Stout camphor tree genome fills gaps in understanding of flowering plant genome evolution.</title>
        <authorList>
            <person name="Chaw S.M."/>
            <person name="Liu Y.C."/>
            <person name="Wu Y.W."/>
            <person name="Wang H.Y."/>
            <person name="Lin C.I."/>
            <person name="Wu C.S."/>
            <person name="Ke H.M."/>
            <person name="Chang L.Y."/>
            <person name="Hsu C.Y."/>
            <person name="Yang H.T."/>
            <person name="Sudianto E."/>
            <person name="Hsu M.H."/>
            <person name="Wu K.P."/>
            <person name="Wang L.N."/>
            <person name="Leebens-Mack J.H."/>
            <person name="Tsai I.J."/>
        </authorList>
    </citation>
    <scope>NUCLEOTIDE SEQUENCE [LARGE SCALE GENOMIC DNA]</scope>
    <source>
        <strain evidence="2">cv. Chaw 1501</strain>
        <tissue evidence="1">Young leaves</tissue>
    </source>
</reference>
<comment type="caution">
    <text evidence="1">The sequence shown here is derived from an EMBL/GenBank/DDBJ whole genome shotgun (WGS) entry which is preliminary data.</text>
</comment>
<evidence type="ECO:0000313" key="2">
    <source>
        <dbReference type="Proteomes" id="UP000283530"/>
    </source>
</evidence>
<keyword evidence="2" id="KW-1185">Reference proteome</keyword>
<evidence type="ECO:0000313" key="1">
    <source>
        <dbReference type="EMBL" id="RWR90696.1"/>
    </source>
</evidence>
<name>A0A3S3MVK9_9MAGN</name>
<sequence length="198" mass="21744">MRIPTILKIDGSQSPATVLEFQVLLQMIKRCRNRRNGASGGLGRTVVPPRSLWDSVADGRNGFACNDLEPVEEEADDDIGLTQANEMDTVFENALEDNDVSVGNARKRQFSSILSSRHAVKHRANTGQVITGAVETIANGFSEYANKHSKECPSVDKCINNLTEHGLPSGLYYKALRLLENERNAEFVVALLLIDCEG</sequence>
<accession>A0A3S3MVK9</accession>
<proteinExistence type="predicted"/>